<reference evidence="2" key="3">
    <citation type="submission" date="2025-09" db="UniProtKB">
        <authorList>
            <consortium name="Ensembl"/>
        </authorList>
    </citation>
    <scope>IDENTIFICATION</scope>
    <source>
        <strain evidence="2">Hd-rR</strain>
    </source>
</reference>
<dbReference type="GO" id="GO:0031267">
    <property type="term" value="F:small GTPase binding"/>
    <property type="evidence" value="ECO:0007669"/>
    <property type="project" value="InterPro"/>
</dbReference>
<reference evidence="2 3" key="1">
    <citation type="journal article" date="2007" name="Nature">
        <title>The medaka draft genome and insights into vertebrate genome evolution.</title>
        <authorList>
            <person name="Kasahara M."/>
            <person name="Naruse K."/>
            <person name="Sasaki S."/>
            <person name="Nakatani Y."/>
            <person name="Qu W."/>
            <person name="Ahsan B."/>
            <person name="Yamada T."/>
            <person name="Nagayasu Y."/>
            <person name="Doi K."/>
            <person name="Kasai Y."/>
            <person name="Jindo T."/>
            <person name="Kobayashi D."/>
            <person name="Shimada A."/>
            <person name="Toyoda A."/>
            <person name="Kuroki Y."/>
            <person name="Fujiyama A."/>
            <person name="Sasaki T."/>
            <person name="Shimizu A."/>
            <person name="Asakawa S."/>
            <person name="Shimizu N."/>
            <person name="Hashimoto S."/>
            <person name="Yang J."/>
            <person name="Lee Y."/>
            <person name="Matsushima K."/>
            <person name="Sugano S."/>
            <person name="Sakaizumi M."/>
            <person name="Narita T."/>
            <person name="Ohishi K."/>
            <person name="Haga S."/>
            <person name="Ohta F."/>
            <person name="Nomoto H."/>
            <person name="Nogata K."/>
            <person name="Morishita T."/>
            <person name="Endo T."/>
            <person name="Shin-I T."/>
            <person name="Takeda H."/>
            <person name="Morishita S."/>
            <person name="Kohara Y."/>
        </authorList>
    </citation>
    <scope>NUCLEOTIDE SEQUENCE [LARGE SCALE GENOMIC DNA]</scope>
    <source>
        <strain evidence="2 3">Hd-rR</strain>
    </source>
</reference>
<dbReference type="GO" id="GO:0030036">
    <property type="term" value="P:actin cytoskeleton organization"/>
    <property type="evidence" value="ECO:0007669"/>
    <property type="project" value="InterPro"/>
</dbReference>
<evidence type="ECO:0000313" key="3">
    <source>
        <dbReference type="Proteomes" id="UP000001038"/>
    </source>
</evidence>
<dbReference type="InterPro" id="IPR010473">
    <property type="entry name" value="GTPase-bd"/>
</dbReference>
<dbReference type="InterPro" id="IPR014768">
    <property type="entry name" value="GBD/FH3_dom"/>
</dbReference>
<organism evidence="2 3">
    <name type="scientific">Oryzias latipes</name>
    <name type="common">Japanese rice fish</name>
    <name type="synonym">Japanese killifish</name>
    <dbReference type="NCBI Taxonomy" id="8090"/>
    <lineage>
        <taxon>Eukaryota</taxon>
        <taxon>Metazoa</taxon>
        <taxon>Chordata</taxon>
        <taxon>Craniata</taxon>
        <taxon>Vertebrata</taxon>
        <taxon>Euteleostomi</taxon>
        <taxon>Actinopterygii</taxon>
        <taxon>Neopterygii</taxon>
        <taxon>Teleostei</taxon>
        <taxon>Neoteleostei</taxon>
        <taxon>Acanthomorphata</taxon>
        <taxon>Ovalentaria</taxon>
        <taxon>Atherinomorphae</taxon>
        <taxon>Beloniformes</taxon>
        <taxon>Adrianichthyidae</taxon>
        <taxon>Oryziinae</taxon>
        <taxon>Oryzias</taxon>
    </lineage>
</organism>
<dbReference type="SUPFAM" id="SSF48371">
    <property type="entry name" value="ARM repeat"/>
    <property type="match status" value="1"/>
</dbReference>
<accession>H2MV43</accession>
<dbReference type="PROSITE" id="PS51232">
    <property type="entry name" value="GBD_FH3"/>
    <property type="match status" value="1"/>
</dbReference>
<feature type="domain" description="GBD/FH3" evidence="1">
    <location>
        <begin position="1"/>
        <end position="269"/>
    </location>
</feature>
<dbReference type="Ensembl" id="ENSORLT00000022670.2">
    <property type="protein sequence ID" value="ENSORLP00000022669.2"/>
    <property type="gene ID" value="ENSORLG00000018100.2"/>
</dbReference>
<dbReference type="InterPro" id="IPR010472">
    <property type="entry name" value="FH3_dom"/>
</dbReference>
<dbReference type="GO" id="GO:0003779">
    <property type="term" value="F:actin binding"/>
    <property type="evidence" value="ECO:0007669"/>
    <property type="project" value="InterPro"/>
</dbReference>
<dbReference type="InterPro" id="IPR016024">
    <property type="entry name" value="ARM-type_fold"/>
</dbReference>
<dbReference type="eggNOG" id="KOG1922">
    <property type="taxonomic scope" value="Eukaryota"/>
</dbReference>
<evidence type="ECO:0000259" key="1">
    <source>
        <dbReference type="PROSITE" id="PS51232"/>
    </source>
</evidence>
<dbReference type="InterPro" id="IPR011989">
    <property type="entry name" value="ARM-like"/>
</dbReference>
<dbReference type="Proteomes" id="UP000001038">
    <property type="component" value="Chromosome 24"/>
</dbReference>
<name>H2MV43_ORYLA</name>
<dbReference type="GeneTree" id="ENSGT00940000155691"/>
<dbReference type="InParanoid" id="H2MV43"/>
<reference evidence="2" key="2">
    <citation type="submission" date="2025-08" db="UniProtKB">
        <authorList>
            <consortium name="Ensembl"/>
        </authorList>
    </citation>
    <scope>IDENTIFICATION</scope>
    <source>
        <strain evidence="2">Hd-rR</strain>
    </source>
</reference>
<dbReference type="SMART" id="SM01140">
    <property type="entry name" value="Drf_GBD"/>
    <property type="match status" value="1"/>
</dbReference>
<sequence>MASKTKWEVLKGRVTKSPSSDADAMLEANMENAEPELCIRLLQVPTEVNYSGLKRRLESSNESWMVQFLEMHGLDLLMEALEKLSGRGCARMSDALLQLTCVGCVRAIMNSSSGLHFILDNQIHIRNLIQALDTSNLMVKKQVFELLTALSLFHPRGWELTLDAFSHYKSLKLQQYRFSVIVNELQATDNVPYMVTLMTMVNVLLLEQEELLSRNRLRQEFIGLQLLDLLHRMRYELTFFHSPAASIRTGCISVFCLQGDGGCGSEHPM</sequence>
<dbReference type="HOGENOM" id="CLU_999410_0_0_1"/>
<dbReference type="STRING" id="8090.ENSORLP00000022669"/>
<dbReference type="PANTHER" id="PTHR46345">
    <property type="entry name" value="INVERTED FORMIN-2"/>
    <property type="match status" value="1"/>
</dbReference>
<protein>
    <recommendedName>
        <fullName evidence="1">GBD/FH3 domain-containing protein</fullName>
    </recommendedName>
</protein>
<dbReference type="AlphaFoldDB" id="H2MV43"/>
<keyword evidence="3" id="KW-1185">Reference proteome</keyword>
<dbReference type="Pfam" id="PF06371">
    <property type="entry name" value="Drf_GBD"/>
    <property type="match status" value="1"/>
</dbReference>
<proteinExistence type="predicted"/>
<dbReference type="Bgee" id="ENSORLG00000018100">
    <property type="expression patterns" value="Expressed in testis and 7 other cell types or tissues"/>
</dbReference>
<dbReference type="Gene3D" id="1.25.10.10">
    <property type="entry name" value="Leucine-rich Repeat Variant"/>
    <property type="match status" value="1"/>
</dbReference>
<evidence type="ECO:0000313" key="2">
    <source>
        <dbReference type="Ensembl" id="ENSORLP00000022669.2"/>
    </source>
</evidence>
<dbReference type="PANTHER" id="PTHR46345:SF5">
    <property type="entry name" value="INVERTED FORMIN-2"/>
    <property type="match status" value="1"/>
</dbReference>
<dbReference type="Pfam" id="PF06367">
    <property type="entry name" value="Drf_FH3"/>
    <property type="match status" value="1"/>
</dbReference>